<dbReference type="PRINTS" id="PR00743">
    <property type="entry name" value="GLHYDRLASE36"/>
</dbReference>
<evidence type="ECO:0000256" key="7">
    <source>
        <dbReference type="PIRSR" id="PIRSR005536-2"/>
    </source>
</evidence>
<evidence type="ECO:0000256" key="3">
    <source>
        <dbReference type="ARBA" id="ARBA00022801"/>
    </source>
</evidence>
<dbReference type="Pfam" id="PF02065">
    <property type="entry name" value="Melibiase"/>
    <property type="match status" value="1"/>
</dbReference>
<sequence length="719" mass="83355">MKEKIFFLICFLCISCMTKAESKQVIKISTDDIDLIYKVGENNRLYQSYLGKKLLHTSDIAYLPQGTEAYLTHGMEDYFEPAIHVVHNDGNPSLLLKYISHTEKQLSPGVNETIITLQDDKYPVTVKLHYITYQKENLIKTFAEISHQEKKPVKLHKYASSMLHLNRNRYFLTEFSGDWASEVHMKEQPLEFGKKILDSKLGSRSNMFCSPFFQLSLDGKAEENQGEILVGTLGWTGNFRFTFEIDNKNELRVISGINPYASEYSLKPNEIFRTPDFYFTYSFSGKGQASRNFHDWARKYQVKDGEKSRMTLLNNWEATYFDFNEEKLVELMDDAVELGVDMFLLDDGWFANKYPRSSDHQGLGDWEETSDKLPNGIGYLTETAKKKGIKFGLWIEPEMVNPKSELYEKHKDWVIHLPNRDEYYFRNQLVLDLSNPKVQDHVFNVVDNLMTKYPDIAFFKWDCNSPITNIYSVYLKDKQSHLYIDYVRGLYNVLDRIKNKYPDLPMMLCSGGGGRSDYEALQYFTEFWASDNTDPIERLFIQWGFSQIFPSKVMCAHVTTWNKNSSIKFRTDVAMMCKLGFDIKLTDMNENEKSYCQSAVKNYNRLKPIILDGDMYRLVSPYDGNHTSTMYTSKDNNKAVIFAFDIHPRYAEKTLPVRLQGLDPNKMYRVKEINLMPGINSSLPDNGKLLSGDFLMTVGLNLFTAQQLNSRVIEVSADN</sequence>
<name>A0A316RDT8_9BACT</name>
<evidence type="ECO:0000256" key="5">
    <source>
        <dbReference type="PIRNR" id="PIRNR005536"/>
    </source>
</evidence>
<dbReference type="Gene3D" id="3.20.20.70">
    <property type="entry name" value="Aldolase class I"/>
    <property type="match status" value="1"/>
</dbReference>
<dbReference type="InterPro" id="IPR000111">
    <property type="entry name" value="Glyco_hydro_27/36_CS"/>
</dbReference>
<evidence type="ECO:0000259" key="9">
    <source>
        <dbReference type="Pfam" id="PF16875"/>
    </source>
</evidence>
<dbReference type="Pfam" id="PF16874">
    <property type="entry name" value="Glyco_hydro_36C"/>
    <property type="match status" value="1"/>
</dbReference>
<dbReference type="GO" id="GO:0004557">
    <property type="term" value="F:alpha-galactosidase activity"/>
    <property type="evidence" value="ECO:0007669"/>
    <property type="project" value="UniProtKB-UniRule"/>
</dbReference>
<feature type="binding site" evidence="7">
    <location>
        <position position="531"/>
    </location>
    <ligand>
        <name>substrate</name>
    </ligand>
</feature>
<comment type="catalytic activity">
    <reaction evidence="1 5">
        <text>Hydrolysis of terminal, non-reducing alpha-D-galactose residues in alpha-D-galactosides, including galactose oligosaccharides, galactomannans and galactolipids.</text>
        <dbReference type="EC" id="3.2.1.22"/>
    </reaction>
</comment>
<dbReference type="AlphaFoldDB" id="A0A316RDT8"/>
<feature type="binding site" evidence="7">
    <location>
        <position position="179"/>
    </location>
    <ligand>
        <name>substrate</name>
    </ligand>
</feature>
<feature type="binding site" evidence="7">
    <location>
        <position position="426"/>
    </location>
    <ligand>
        <name>substrate</name>
    </ligand>
</feature>
<evidence type="ECO:0000256" key="2">
    <source>
        <dbReference type="ARBA" id="ARBA00012755"/>
    </source>
</evidence>
<evidence type="ECO:0000256" key="6">
    <source>
        <dbReference type="PIRSR" id="PIRSR005536-1"/>
    </source>
</evidence>
<dbReference type="InterPro" id="IPR017853">
    <property type="entry name" value="GH"/>
</dbReference>
<dbReference type="EC" id="3.2.1.22" evidence="2 5"/>
<dbReference type="Gene3D" id="2.70.98.60">
    <property type="entry name" value="alpha-galactosidase from lactobacil brevis"/>
    <property type="match status" value="1"/>
</dbReference>
<protein>
    <recommendedName>
        <fullName evidence="2 5">Alpha-galactosidase</fullName>
        <ecNumber evidence="2 5">3.2.1.22</ecNumber>
    </recommendedName>
</protein>
<dbReference type="InterPro" id="IPR013780">
    <property type="entry name" value="Glyco_hydro_b"/>
</dbReference>
<dbReference type="SUPFAM" id="SSF51445">
    <property type="entry name" value="(Trans)glycosidases"/>
    <property type="match status" value="1"/>
</dbReference>
<feature type="active site" description="Proton donor" evidence="6">
    <location>
        <position position="531"/>
    </location>
</feature>
<proteinExistence type="inferred from homology"/>
<dbReference type="InterPro" id="IPR031705">
    <property type="entry name" value="Glyco_hydro_36_C"/>
</dbReference>
<dbReference type="PROSITE" id="PS00512">
    <property type="entry name" value="ALPHA_GALACTOSIDASE"/>
    <property type="match status" value="1"/>
</dbReference>
<feature type="binding site" evidence="7">
    <location>
        <begin position="460"/>
        <end position="464"/>
    </location>
    <ligand>
        <name>substrate</name>
    </ligand>
</feature>
<feature type="domain" description="Glycosyl hydrolase family 36 N-terminal" evidence="9">
    <location>
        <begin position="67"/>
        <end position="267"/>
    </location>
</feature>
<dbReference type="GO" id="GO:0016052">
    <property type="term" value="P:carbohydrate catabolic process"/>
    <property type="evidence" value="ECO:0007669"/>
    <property type="project" value="InterPro"/>
</dbReference>
<feature type="domain" description="Glycosyl hydrolase family 36 C-terminal" evidence="8">
    <location>
        <begin position="627"/>
        <end position="713"/>
    </location>
</feature>
<dbReference type="InterPro" id="IPR038417">
    <property type="entry name" value="Alpga-gal_N_sf"/>
</dbReference>
<feature type="binding site" evidence="7">
    <location>
        <begin position="346"/>
        <end position="347"/>
    </location>
    <ligand>
        <name>substrate</name>
    </ligand>
</feature>
<dbReference type="PANTHER" id="PTHR43053:SF3">
    <property type="entry name" value="ALPHA-GALACTOSIDASE C-RELATED"/>
    <property type="match status" value="1"/>
</dbReference>
<evidence type="ECO:0000256" key="1">
    <source>
        <dbReference type="ARBA" id="ARBA00001255"/>
    </source>
</evidence>
<dbReference type="Gene3D" id="2.60.40.1180">
    <property type="entry name" value="Golgi alpha-mannosidase II"/>
    <property type="match status" value="1"/>
</dbReference>
<dbReference type="InterPro" id="IPR013785">
    <property type="entry name" value="Aldolase_TIM"/>
</dbReference>
<dbReference type="InterPro" id="IPR002252">
    <property type="entry name" value="Glyco_hydro_36"/>
</dbReference>
<accession>A0A316RDT8</accession>
<feature type="binding site" evidence="7">
    <location>
        <position position="509"/>
    </location>
    <ligand>
        <name>substrate</name>
    </ligand>
</feature>
<dbReference type="EMBL" id="DNWC01000116">
    <property type="protein sequence ID" value="HBJ09090.1"/>
    <property type="molecule type" value="Genomic_DNA"/>
</dbReference>
<comment type="similarity">
    <text evidence="5">Belongs to the glycosyl hydrolase.</text>
</comment>
<evidence type="ECO:0000256" key="4">
    <source>
        <dbReference type="ARBA" id="ARBA00023295"/>
    </source>
</evidence>
<dbReference type="InterPro" id="IPR050985">
    <property type="entry name" value="Alpha-glycosidase_related"/>
</dbReference>
<feature type="active site" description="Nucleophile" evidence="6">
    <location>
        <position position="462"/>
    </location>
</feature>
<dbReference type="PIRSF" id="PIRSF005536">
    <property type="entry name" value="Agal"/>
    <property type="match status" value="1"/>
</dbReference>
<evidence type="ECO:0000313" key="10">
    <source>
        <dbReference type="EMBL" id="HBJ09090.1"/>
    </source>
</evidence>
<organism evidence="10 11">
    <name type="scientific">Coprobacter fastidiosus</name>
    <dbReference type="NCBI Taxonomy" id="1099853"/>
    <lineage>
        <taxon>Bacteria</taxon>
        <taxon>Pseudomonadati</taxon>
        <taxon>Bacteroidota</taxon>
        <taxon>Bacteroidia</taxon>
        <taxon>Bacteroidales</taxon>
        <taxon>Barnesiellaceae</taxon>
        <taxon>Coprobacter</taxon>
    </lineage>
</organism>
<dbReference type="RefSeq" id="WP_270214210.1">
    <property type="nucleotide sequence ID" value="NZ_CAUAJF010000041.1"/>
</dbReference>
<dbReference type="FunFam" id="3.20.20.70:FF:000118">
    <property type="entry name" value="Alpha-galactosidase"/>
    <property type="match status" value="1"/>
</dbReference>
<evidence type="ECO:0000313" key="11">
    <source>
        <dbReference type="Proteomes" id="UP000262954"/>
    </source>
</evidence>
<gene>
    <name evidence="10" type="ORF">DDY73_08795</name>
</gene>
<dbReference type="Proteomes" id="UP000262954">
    <property type="component" value="Unassembled WGS sequence"/>
</dbReference>
<comment type="caution">
    <text evidence="10">The sequence shown here is derived from an EMBL/GenBank/DDBJ whole genome shotgun (WGS) entry which is preliminary data.</text>
</comment>
<keyword evidence="3 5" id="KW-0378">Hydrolase</keyword>
<dbReference type="CDD" id="cd14791">
    <property type="entry name" value="GH36"/>
    <property type="match status" value="1"/>
</dbReference>
<dbReference type="PANTHER" id="PTHR43053">
    <property type="entry name" value="GLYCOSIDASE FAMILY 31"/>
    <property type="match status" value="1"/>
</dbReference>
<evidence type="ECO:0000259" key="8">
    <source>
        <dbReference type="Pfam" id="PF16874"/>
    </source>
</evidence>
<keyword evidence="4 5" id="KW-0326">Glycosidase</keyword>
<reference evidence="10 11" key="1">
    <citation type="journal article" date="2018" name="Nat. Biotechnol.">
        <title>A standardized bacterial taxonomy based on genome phylogeny substantially revises the tree of life.</title>
        <authorList>
            <person name="Parks D.H."/>
            <person name="Chuvochina M."/>
            <person name="Waite D.W."/>
            <person name="Rinke C."/>
            <person name="Skarshewski A."/>
            <person name="Chaumeil P.A."/>
            <person name="Hugenholtz P."/>
        </authorList>
    </citation>
    <scope>NUCLEOTIDE SEQUENCE [LARGE SCALE GENOMIC DNA]</scope>
    <source>
        <strain evidence="10">UBA11482</strain>
    </source>
</reference>
<dbReference type="Pfam" id="PF16875">
    <property type="entry name" value="Glyco_hydro_36N"/>
    <property type="match status" value="1"/>
</dbReference>
<dbReference type="InterPro" id="IPR031704">
    <property type="entry name" value="Glyco_hydro_36_N"/>
</dbReference>